<dbReference type="OrthoDB" id="9797687at2"/>
<dbReference type="InterPro" id="IPR009078">
    <property type="entry name" value="Ferritin-like_SF"/>
</dbReference>
<dbReference type="InterPro" id="IPR012347">
    <property type="entry name" value="Ferritin-like"/>
</dbReference>
<feature type="domain" description="Ferritin/DPS" evidence="3">
    <location>
        <begin position="33"/>
        <end position="162"/>
    </location>
</feature>
<dbReference type="PRINTS" id="PR01346">
    <property type="entry name" value="HELNAPAPROT"/>
</dbReference>
<reference evidence="4 5" key="1">
    <citation type="submission" date="2019-09" db="EMBL/GenBank/DDBJ databases">
        <title>Phylogeny of genus Pseudoclavibacter and closely related genus.</title>
        <authorList>
            <person name="Li Y."/>
        </authorList>
    </citation>
    <scope>NUCLEOTIDE SEQUENCE [LARGE SCALE GENOMIC DNA]</scope>
    <source>
        <strain evidence="4 5">JCM 16921</strain>
    </source>
</reference>
<name>A0A7C8BN68_9MICO</name>
<evidence type="ECO:0000313" key="4">
    <source>
        <dbReference type="EMBL" id="KAB1632259.1"/>
    </source>
</evidence>
<dbReference type="AlphaFoldDB" id="A0A7C8BN68"/>
<dbReference type="RefSeq" id="WP_158036037.1">
    <property type="nucleotide sequence ID" value="NZ_BAAAZV010000017.1"/>
</dbReference>
<evidence type="ECO:0000313" key="5">
    <source>
        <dbReference type="Proteomes" id="UP000481339"/>
    </source>
</evidence>
<evidence type="ECO:0000256" key="1">
    <source>
        <dbReference type="ARBA" id="ARBA00009497"/>
    </source>
</evidence>
<sequence length="164" mass="17669">MTTNTTVAPAQTAVTAETVAGVAQFLQPVVVELTALSVNAKQLHWHVRGANFGPIHELLDTLVDHARDWADLAAERIIALGLPVDGRVQTVAARTQAPELADGFQQSEDTIKAAIAQIDAALKVTHEAVVELDGIDLSSQDVALEIERGLDKDRWFFFAHIAEA</sequence>
<organism evidence="4 5">
    <name type="scientific">Pseudoclavibacter caeni</name>
    <dbReference type="NCBI Taxonomy" id="908846"/>
    <lineage>
        <taxon>Bacteria</taxon>
        <taxon>Bacillati</taxon>
        <taxon>Actinomycetota</taxon>
        <taxon>Actinomycetes</taxon>
        <taxon>Micrococcales</taxon>
        <taxon>Microbacteriaceae</taxon>
        <taxon>Pseudoclavibacter</taxon>
    </lineage>
</organism>
<dbReference type="InterPro" id="IPR002177">
    <property type="entry name" value="DPS_DNA-bd"/>
</dbReference>
<dbReference type="Gene3D" id="1.20.1260.10">
    <property type="match status" value="1"/>
</dbReference>
<gene>
    <name evidence="4" type="ORF">F8O02_04375</name>
</gene>
<evidence type="ECO:0000256" key="2">
    <source>
        <dbReference type="RuleBase" id="RU003875"/>
    </source>
</evidence>
<comment type="similarity">
    <text evidence="1 2">Belongs to the Dps family.</text>
</comment>
<dbReference type="GO" id="GO:0008199">
    <property type="term" value="F:ferric iron binding"/>
    <property type="evidence" value="ECO:0007669"/>
    <property type="project" value="InterPro"/>
</dbReference>
<dbReference type="Pfam" id="PF00210">
    <property type="entry name" value="Ferritin"/>
    <property type="match status" value="1"/>
</dbReference>
<dbReference type="CDD" id="cd01043">
    <property type="entry name" value="DPS"/>
    <property type="match status" value="1"/>
</dbReference>
<keyword evidence="5" id="KW-1185">Reference proteome</keyword>
<dbReference type="EMBL" id="WBKA01000003">
    <property type="protein sequence ID" value="KAB1632259.1"/>
    <property type="molecule type" value="Genomic_DNA"/>
</dbReference>
<evidence type="ECO:0000259" key="3">
    <source>
        <dbReference type="Pfam" id="PF00210"/>
    </source>
</evidence>
<dbReference type="PANTHER" id="PTHR42932">
    <property type="entry name" value="GENERAL STRESS PROTEIN 20U"/>
    <property type="match status" value="1"/>
</dbReference>
<dbReference type="InterPro" id="IPR008331">
    <property type="entry name" value="Ferritin_DPS_dom"/>
</dbReference>
<protein>
    <submittedName>
        <fullName evidence="4">DNA starvation/stationary phase protection protein</fullName>
    </submittedName>
</protein>
<accession>A0A7C8BN68</accession>
<dbReference type="Proteomes" id="UP000481339">
    <property type="component" value="Unassembled WGS sequence"/>
</dbReference>
<dbReference type="PIRSF" id="PIRSF005900">
    <property type="entry name" value="Dps"/>
    <property type="match status" value="1"/>
</dbReference>
<dbReference type="SUPFAM" id="SSF47240">
    <property type="entry name" value="Ferritin-like"/>
    <property type="match status" value="1"/>
</dbReference>
<proteinExistence type="inferred from homology"/>
<dbReference type="PANTHER" id="PTHR42932:SF2">
    <property type="entry name" value="DNA PROTECTION DURING STARVATION PROTEIN 1"/>
    <property type="match status" value="1"/>
</dbReference>
<comment type="caution">
    <text evidence="4">The sequence shown here is derived from an EMBL/GenBank/DDBJ whole genome shotgun (WGS) entry which is preliminary data.</text>
</comment>